<feature type="transmembrane region" description="Helical" evidence="1">
    <location>
        <begin position="107"/>
        <end position="131"/>
    </location>
</feature>
<accession>A0AAD4T1L6</accession>
<evidence type="ECO:0000256" key="1">
    <source>
        <dbReference type="SAM" id="Phobius"/>
    </source>
</evidence>
<feature type="transmembrane region" description="Helical" evidence="1">
    <location>
        <begin position="231"/>
        <end position="252"/>
    </location>
</feature>
<feature type="transmembrane region" description="Helical" evidence="1">
    <location>
        <begin position="63"/>
        <end position="86"/>
    </location>
</feature>
<evidence type="ECO:0008006" key="4">
    <source>
        <dbReference type="Google" id="ProtNLM"/>
    </source>
</evidence>
<dbReference type="EMBL" id="JAJJMB010007130">
    <property type="protein sequence ID" value="KAI3931789.1"/>
    <property type="molecule type" value="Genomic_DNA"/>
</dbReference>
<evidence type="ECO:0000313" key="3">
    <source>
        <dbReference type="Proteomes" id="UP001202328"/>
    </source>
</evidence>
<sequence length="273" mass="31430">MGCEEWEQKVMRFFMNPILRVPFYIFTLIILSLLLPLSFLFLARLSYVKYPPSLPSSYLLSPFVNVNLALLLQSLLSFFSVTALVHGLTEKLTLMYRSIPLQPRLHIAWIFLSAQVTVGLWINSIFVSGVWPDRDYGADKKTLLISRIVFFIGLHETMLHWGRTIVRPVVDDTLFGDARSEKWIEKVAISAGFGGLWLWSLRDEIEMLVLRVETKRELLIGLGISDLISLWLYYLTVIIGVVRVVKGLIWFVKGLFCRRPQLSCRSCDDDNKV</sequence>
<protein>
    <recommendedName>
        <fullName evidence="4">Transmembrane protein</fullName>
    </recommendedName>
</protein>
<keyword evidence="1" id="KW-1133">Transmembrane helix</keyword>
<dbReference type="AlphaFoldDB" id="A0AAD4T1L6"/>
<gene>
    <name evidence="2" type="ORF">MKW98_012199</name>
</gene>
<keyword evidence="1" id="KW-0472">Membrane</keyword>
<dbReference type="Proteomes" id="UP001202328">
    <property type="component" value="Unassembled WGS sequence"/>
</dbReference>
<organism evidence="2 3">
    <name type="scientific">Papaver atlanticum</name>
    <dbReference type="NCBI Taxonomy" id="357466"/>
    <lineage>
        <taxon>Eukaryota</taxon>
        <taxon>Viridiplantae</taxon>
        <taxon>Streptophyta</taxon>
        <taxon>Embryophyta</taxon>
        <taxon>Tracheophyta</taxon>
        <taxon>Spermatophyta</taxon>
        <taxon>Magnoliopsida</taxon>
        <taxon>Ranunculales</taxon>
        <taxon>Papaveraceae</taxon>
        <taxon>Papaveroideae</taxon>
        <taxon>Papaver</taxon>
    </lineage>
</organism>
<feature type="transmembrane region" description="Helical" evidence="1">
    <location>
        <begin position="21"/>
        <end position="43"/>
    </location>
</feature>
<comment type="caution">
    <text evidence="2">The sequence shown here is derived from an EMBL/GenBank/DDBJ whole genome shotgun (WGS) entry which is preliminary data.</text>
</comment>
<dbReference type="PANTHER" id="PTHR37172">
    <property type="entry name" value="TRANSMEMBRANE PROTEIN"/>
    <property type="match status" value="1"/>
</dbReference>
<evidence type="ECO:0000313" key="2">
    <source>
        <dbReference type="EMBL" id="KAI3931789.1"/>
    </source>
</evidence>
<name>A0AAD4T1L6_9MAGN</name>
<reference evidence="2" key="1">
    <citation type="submission" date="2022-04" db="EMBL/GenBank/DDBJ databases">
        <title>A functionally conserved STORR gene fusion in Papaver species that diverged 16.8 million years ago.</title>
        <authorList>
            <person name="Catania T."/>
        </authorList>
    </citation>
    <scope>NUCLEOTIDE SEQUENCE</scope>
    <source>
        <strain evidence="2">S-188037</strain>
    </source>
</reference>
<dbReference type="PANTHER" id="PTHR37172:SF3">
    <property type="entry name" value="TRANSMEMBRANE PROTEIN"/>
    <property type="match status" value="1"/>
</dbReference>
<keyword evidence="1" id="KW-0812">Transmembrane</keyword>
<keyword evidence="3" id="KW-1185">Reference proteome</keyword>
<proteinExistence type="predicted"/>